<evidence type="ECO:0000313" key="7">
    <source>
        <dbReference type="Proteomes" id="UP000095492"/>
    </source>
</evidence>
<dbReference type="GO" id="GO:0016887">
    <property type="term" value="F:ATP hydrolysis activity"/>
    <property type="evidence" value="ECO:0007669"/>
    <property type="project" value="InterPro"/>
</dbReference>
<name>A0A173SQ88_EUBRA</name>
<accession>A0A173SQ88</accession>
<dbReference type="InterPro" id="IPR050319">
    <property type="entry name" value="ABC_transp_ATP-bind"/>
</dbReference>
<dbReference type="EMBL" id="CYYA01000006">
    <property type="protein sequence ID" value="CUM92531.1"/>
    <property type="molecule type" value="Genomic_DNA"/>
</dbReference>
<dbReference type="CDD" id="cd03257">
    <property type="entry name" value="ABC_NikE_OppD_transporters"/>
    <property type="match status" value="1"/>
</dbReference>
<organism evidence="6 7">
    <name type="scientific">Eubacterium ramulus</name>
    <dbReference type="NCBI Taxonomy" id="39490"/>
    <lineage>
        <taxon>Bacteria</taxon>
        <taxon>Bacillati</taxon>
        <taxon>Bacillota</taxon>
        <taxon>Clostridia</taxon>
        <taxon>Eubacteriales</taxon>
        <taxon>Eubacteriaceae</taxon>
        <taxon>Eubacterium</taxon>
    </lineage>
</organism>
<keyword evidence="4 6" id="KW-0067">ATP-binding</keyword>
<dbReference type="EC" id="3.6.3.-" evidence="6"/>
<feature type="domain" description="ABC transporter" evidence="5">
    <location>
        <begin position="9"/>
        <end position="276"/>
    </location>
</feature>
<dbReference type="NCBIfam" id="TIGR01727">
    <property type="entry name" value="oligo_HPY"/>
    <property type="match status" value="1"/>
</dbReference>
<protein>
    <submittedName>
        <fullName evidence="6">Glutathione import ATP-binding protein GsiA</fullName>
        <ecNumber evidence="6">3.6.3.-</ecNumber>
    </submittedName>
</protein>
<dbReference type="GO" id="GO:0015833">
    <property type="term" value="P:peptide transport"/>
    <property type="evidence" value="ECO:0007669"/>
    <property type="project" value="InterPro"/>
</dbReference>
<dbReference type="InterPro" id="IPR003439">
    <property type="entry name" value="ABC_transporter-like_ATP-bd"/>
</dbReference>
<dbReference type="Gene3D" id="3.40.50.300">
    <property type="entry name" value="P-loop containing nucleotide triphosphate hydrolases"/>
    <property type="match status" value="1"/>
</dbReference>
<dbReference type="OrthoDB" id="9809450at2"/>
<keyword evidence="6" id="KW-0378">Hydrolase</keyword>
<dbReference type="InterPro" id="IPR017871">
    <property type="entry name" value="ABC_transporter-like_CS"/>
</dbReference>
<comment type="similarity">
    <text evidence="1">Belongs to the ABC transporter superfamily.</text>
</comment>
<dbReference type="GeneID" id="97389987"/>
<dbReference type="FunFam" id="3.40.50.300:FF:000016">
    <property type="entry name" value="Oligopeptide ABC transporter ATP-binding component"/>
    <property type="match status" value="1"/>
</dbReference>
<reference evidence="6 7" key="1">
    <citation type="submission" date="2015-09" db="EMBL/GenBank/DDBJ databases">
        <authorList>
            <consortium name="Pathogen Informatics"/>
        </authorList>
    </citation>
    <scope>NUCLEOTIDE SEQUENCE [LARGE SCALE GENOMIC DNA]</scope>
    <source>
        <strain evidence="6 7">2789STDY5608891</strain>
    </source>
</reference>
<keyword evidence="2" id="KW-0813">Transport</keyword>
<dbReference type="Pfam" id="PF08352">
    <property type="entry name" value="oligo_HPY"/>
    <property type="match status" value="1"/>
</dbReference>
<sequence>MSEKNDVLVQVDHLKKYFPVKGLKGPGVQAVEDISIFINRGETLGLVGESGCGKTTLGRTILQLHEPTSGKIVYDGETIFEGQDPWQRDAEGQLHHAKVPKAKQANMLPYRRKMQIIFQDPSASLDPRMTVGEIIGEALDIHKLFPNKQDRTDRIKELLGRVGLNTEHANRYPHEFSGGQQQRVGIARALAVNPEFIVCDEPISALDVSIQSQVVNMLEDMQEEMGLTYLFIAHDLSVVRHISHRIGVMYLGTMVELAESYELNRHPLHPYTQTLLSAVPVPDPEVSRSRQRIVLEGDIPSPMNPPSGCRFHTRCPYAMDKCKECVPKFKEYEKGHWVACHLLEQ</sequence>
<proteinExistence type="inferred from homology"/>
<dbReference type="AlphaFoldDB" id="A0A173SQ88"/>
<gene>
    <name evidence="6" type="primary">gsiA_2</name>
    <name evidence="6" type="ORF">ERS852448_01086</name>
</gene>
<dbReference type="InterPro" id="IPR003593">
    <property type="entry name" value="AAA+_ATPase"/>
</dbReference>
<dbReference type="RefSeq" id="WP_055289824.1">
    <property type="nucleotide sequence ID" value="NZ_CP173382.1"/>
</dbReference>
<dbReference type="PANTHER" id="PTHR43776:SF7">
    <property type="entry name" value="D,D-DIPEPTIDE TRANSPORT ATP-BINDING PROTEIN DDPF-RELATED"/>
    <property type="match status" value="1"/>
</dbReference>
<dbReference type="GO" id="GO:0005524">
    <property type="term" value="F:ATP binding"/>
    <property type="evidence" value="ECO:0007669"/>
    <property type="project" value="UniProtKB-KW"/>
</dbReference>
<dbReference type="GO" id="GO:0055085">
    <property type="term" value="P:transmembrane transport"/>
    <property type="evidence" value="ECO:0007669"/>
    <property type="project" value="UniProtKB-ARBA"/>
</dbReference>
<evidence type="ECO:0000256" key="3">
    <source>
        <dbReference type="ARBA" id="ARBA00022741"/>
    </source>
</evidence>
<dbReference type="SMART" id="SM00382">
    <property type="entry name" value="AAA"/>
    <property type="match status" value="1"/>
</dbReference>
<dbReference type="PROSITE" id="PS50893">
    <property type="entry name" value="ABC_TRANSPORTER_2"/>
    <property type="match status" value="1"/>
</dbReference>
<keyword evidence="3" id="KW-0547">Nucleotide-binding</keyword>
<evidence type="ECO:0000313" key="6">
    <source>
        <dbReference type="EMBL" id="CUM92531.1"/>
    </source>
</evidence>
<dbReference type="SUPFAM" id="SSF52540">
    <property type="entry name" value="P-loop containing nucleoside triphosphate hydrolases"/>
    <property type="match status" value="1"/>
</dbReference>
<evidence type="ECO:0000256" key="2">
    <source>
        <dbReference type="ARBA" id="ARBA00022448"/>
    </source>
</evidence>
<dbReference type="Pfam" id="PF00005">
    <property type="entry name" value="ABC_tran"/>
    <property type="match status" value="1"/>
</dbReference>
<evidence type="ECO:0000256" key="4">
    <source>
        <dbReference type="ARBA" id="ARBA00022840"/>
    </source>
</evidence>
<dbReference type="InterPro" id="IPR013563">
    <property type="entry name" value="Oligopep_ABC_C"/>
</dbReference>
<dbReference type="PROSITE" id="PS00211">
    <property type="entry name" value="ABC_TRANSPORTER_1"/>
    <property type="match status" value="1"/>
</dbReference>
<evidence type="ECO:0000259" key="5">
    <source>
        <dbReference type="PROSITE" id="PS50893"/>
    </source>
</evidence>
<dbReference type="InterPro" id="IPR027417">
    <property type="entry name" value="P-loop_NTPase"/>
</dbReference>
<dbReference type="PANTHER" id="PTHR43776">
    <property type="entry name" value="TRANSPORT ATP-BINDING PROTEIN"/>
    <property type="match status" value="1"/>
</dbReference>
<dbReference type="STRING" id="39490.ERS852448_01086"/>
<evidence type="ECO:0000256" key="1">
    <source>
        <dbReference type="ARBA" id="ARBA00005417"/>
    </source>
</evidence>
<dbReference type="Proteomes" id="UP000095492">
    <property type="component" value="Unassembled WGS sequence"/>
</dbReference>